<dbReference type="RefSeq" id="WP_354554038.1">
    <property type="nucleotide sequence ID" value="NZ_JBEPMB010000001.1"/>
</dbReference>
<keyword evidence="2" id="KW-1185">Reference proteome</keyword>
<sequence>MPKEKFWAGGLSDVRIEAVTRPERLFLVIEQKTDEQPACWFDLTVDQARALQRQIGIHLSALEPEFE</sequence>
<accession>A0ABV2ITP7</accession>
<evidence type="ECO:0000313" key="2">
    <source>
        <dbReference type="Proteomes" id="UP001549047"/>
    </source>
</evidence>
<proteinExistence type="predicted"/>
<organism evidence="1 2">
    <name type="scientific">Rhizobium aquaticum</name>
    <dbReference type="NCBI Taxonomy" id="1549636"/>
    <lineage>
        <taxon>Bacteria</taxon>
        <taxon>Pseudomonadati</taxon>
        <taxon>Pseudomonadota</taxon>
        <taxon>Alphaproteobacteria</taxon>
        <taxon>Hyphomicrobiales</taxon>
        <taxon>Rhizobiaceae</taxon>
        <taxon>Rhizobium/Agrobacterium group</taxon>
        <taxon>Rhizobium</taxon>
    </lineage>
</organism>
<protein>
    <submittedName>
        <fullName evidence="1">Uncharacterized protein</fullName>
    </submittedName>
</protein>
<comment type="caution">
    <text evidence="1">The sequence shown here is derived from an EMBL/GenBank/DDBJ whole genome shotgun (WGS) entry which is preliminary data.</text>
</comment>
<evidence type="ECO:0000313" key="1">
    <source>
        <dbReference type="EMBL" id="MET3611776.1"/>
    </source>
</evidence>
<dbReference type="EMBL" id="JBEPMB010000001">
    <property type="protein sequence ID" value="MET3611776.1"/>
    <property type="molecule type" value="Genomic_DNA"/>
</dbReference>
<dbReference type="Proteomes" id="UP001549047">
    <property type="component" value="Unassembled WGS sequence"/>
</dbReference>
<name>A0ABV2ITP7_9HYPH</name>
<gene>
    <name evidence="1" type="ORF">ABID16_000081</name>
</gene>
<reference evidence="1 2" key="1">
    <citation type="submission" date="2024-06" db="EMBL/GenBank/DDBJ databases">
        <title>Genomic Encyclopedia of Type Strains, Phase IV (KMG-IV): sequencing the most valuable type-strain genomes for metagenomic binning, comparative biology and taxonomic classification.</title>
        <authorList>
            <person name="Goeker M."/>
        </authorList>
    </citation>
    <scope>NUCLEOTIDE SEQUENCE [LARGE SCALE GENOMIC DNA]</scope>
    <source>
        <strain evidence="1 2">DSM 29780</strain>
    </source>
</reference>